<feature type="region of interest" description="Disordered" evidence="1">
    <location>
        <begin position="1"/>
        <end position="66"/>
    </location>
</feature>
<accession>A0A9P6CEB7</accession>
<dbReference type="AlphaFoldDB" id="A0A9P6CEB7"/>
<proteinExistence type="predicted"/>
<evidence type="ECO:0000256" key="1">
    <source>
        <dbReference type="SAM" id="MobiDB-lite"/>
    </source>
</evidence>
<dbReference type="EMBL" id="MU150268">
    <property type="protein sequence ID" value="KAF9462801.1"/>
    <property type="molecule type" value="Genomic_DNA"/>
</dbReference>
<dbReference type="Proteomes" id="UP000807353">
    <property type="component" value="Unassembled WGS sequence"/>
</dbReference>
<reference evidence="2" key="1">
    <citation type="submission" date="2020-11" db="EMBL/GenBank/DDBJ databases">
        <authorList>
            <consortium name="DOE Joint Genome Institute"/>
            <person name="Ahrendt S."/>
            <person name="Riley R."/>
            <person name="Andreopoulos W."/>
            <person name="Labutti K."/>
            <person name="Pangilinan J."/>
            <person name="Ruiz-Duenas F.J."/>
            <person name="Barrasa J.M."/>
            <person name="Sanchez-Garcia M."/>
            <person name="Camarero S."/>
            <person name="Miyauchi S."/>
            <person name="Serrano A."/>
            <person name="Linde D."/>
            <person name="Babiker R."/>
            <person name="Drula E."/>
            <person name="Ayuso-Fernandez I."/>
            <person name="Pacheco R."/>
            <person name="Padilla G."/>
            <person name="Ferreira P."/>
            <person name="Barriuso J."/>
            <person name="Kellner H."/>
            <person name="Castanera R."/>
            <person name="Alfaro M."/>
            <person name="Ramirez L."/>
            <person name="Pisabarro A.G."/>
            <person name="Kuo A."/>
            <person name="Tritt A."/>
            <person name="Lipzen A."/>
            <person name="He G."/>
            <person name="Yan M."/>
            <person name="Ng V."/>
            <person name="Cullen D."/>
            <person name="Martin F."/>
            <person name="Rosso M.-N."/>
            <person name="Henrissat B."/>
            <person name="Hibbett D."/>
            <person name="Martinez A.T."/>
            <person name="Grigoriev I.V."/>
        </authorList>
    </citation>
    <scope>NUCLEOTIDE SEQUENCE</scope>
    <source>
        <strain evidence="2">CBS 247.69</strain>
    </source>
</reference>
<keyword evidence="3" id="KW-1185">Reference proteome</keyword>
<organism evidence="2 3">
    <name type="scientific">Collybia nuda</name>
    <dbReference type="NCBI Taxonomy" id="64659"/>
    <lineage>
        <taxon>Eukaryota</taxon>
        <taxon>Fungi</taxon>
        <taxon>Dikarya</taxon>
        <taxon>Basidiomycota</taxon>
        <taxon>Agaricomycotina</taxon>
        <taxon>Agaricomycetes</taxon>
        <taxon>Agaricomycetidae</taxon>
        <taxon>Agaricales</taxon>
        <taxon>Tricholomatineae</taxon>
        <taxon>Clitocybaceae</taxon>
        <taxon>Collybia</taxon>
    </lineage>
</organism>
<gene>
    <name evidence="2" type="ORF">BDZ94DRAFT_1260368</name>
</gene>
<comment type="caution">
    <text evidence="2">The sequence shown here is derived from an EMBL/GenBank/DDBJ whole genome shotgun (WGS) entry which is preliminary data.</text>
</comment>
<evidence type="ECO:0000313" key="3">
    <source>
        <dbReference type="Proteomes" id="UP000807353"/>
    </source>
</evidence>
<sequence length="136" mass="14451">MAAPAISEEIAVPSTPSQEWANKTTSSLSPEHFGSDLNGQITNQKSVGAVGSTTSTPGYDFPGAYPRGADTVNEPFVMDDAKRAALGVYDTAKSYIPGQQDVEKAMMSAGETVKQYLPAAVTSYFRESPCISCKLY</sequence>
<feature type="compositionally biased region" description="Polar residues" evidence="1">
    <location>
        <begin position="14"/>
        <end position="29"/>
    </location>
</feature>
<evidence type="ECO:0000313" key="2">
    <source>
        <dbReference type="EMBL" id="KAF9462801.1"/>
    </source>
</evidence>
<feature type="compositionally biased region" description="Polar residues" evidence="1">
    <location>
        <begin position="37"/>
        <end position="57"/>
    </location>
</feature>
<name>A0A9P6CEB7_9AGAR</name>
<dbReference type="OrthoDB" id="3268823at2759"/>
<protein>
    <submittedName>
        <fullName evidence="2">Uncharacterized protein</fullName>
    </submittedName>
</protein>